<evidence type="ECO:0000259" key="7">
    <source>
        <dbReference type="Pfam" id="PF16332"/>
    </source>
</evidence>
<evidence type="ECO:0000256" key="3">
    <source>
        <dbReference type="ARBA" id="ARBA00022764"/>
    </source>
</evidence>
<feature type="chain" id="PRO_5046545109" evidence="5">
    <location>
        <begin position="19"/>
        <end position="737"/>
    </location>
</feature>
<evidence type="ECO:0000313" key="8">
    <source>
        <dbReference type="EMBL" id="MCB5195593.1"/>
    </source>
</evidence>
<dbReference type="InterPro" id="IPR032518">
    <property type="entry name" value="HepII_N"/>
</dbReference>
<dbReference type="Pfam" id="PF16332">
    <property type="entry name" value="DUF4962"/>
    <property type="match status" value="1"/>
</dbReference>
<name>A0ABS8BIS8_9NEIS</name>
<dbReference type="InterPro" id="IPR013783">
    <property type="entry name" value="Ig-like_fold"/>
</dbReference>
<evidence type="ECO:0000313" key="9">
    <source>
        <dbReference type="Proteomes" id="UP001198034"/>
    </source>
</evidence>
<accession>A0ABS8BIS8</accession>
<dbReference type="PANTHER" id="PTHR39210:SF1">
    <property type="entry name" value="HEPARIN-SULFATE LYASE"/>
    <property type="match status" value="1"/>
</dbReference>
<feature type="signal peptide" evidence="5">
    <location>
        <begin position="1"/>
        <end position="18"/>
    </location>
</feature>
<evidence type="ECO:0000256" key="1">
    <source>
        <dbReference type="ARBA" id="ARBA00004418"/>
    </source>
</evidence>
<dbReference type="EMBL" id="JAJAWG010000002">
    <property type="protein sequence ID" value="MCB5195593.1"/>
    <property type="molecule type" value="Genomic_DNA"/>
</dbReference>
<proteinExistence type="predicted"/>
<dbReference type="InterPro" id="IPR012480">
    <property type="entry name" value="Hepar_II_III_C"/>
</dbReference>
<comment type="caution">
    <text evidence="8">The sequence shown here is derived from an EMBL/GenBank/DDBJ whole genome shotgun (WGS) entry which is preliminary data.</text>
</comment>
<reference evidence="8 9" key="1">
    <citation type="submission" date="2021-10" db="EMBL/GenBank/DDBJ databases">
        <authorList>
            <person name="Chen M."/>
        </authorList>
    </citation>
    <scope>NUCLEOTIDE SEQUENCE [LARGE SCALE GENOMIC DNA]</scope>
    <source>
        <strain evidence="8 9">H3-26</strain>
    </source>
</reference>
<keyword evidence="9" id="KW-1185">Reference proteome</keyword>
<comment type="subcellular location">
    <subcellularLocation>
        <location evidence="1">Periplasm</location>
    </subcellularLocation>
</comment>
<keyword evidence="4" id="KW-0456">Lyase</keyword>
<evidence type="ECO:0000256" key="5">
    <source>
        <dbReference type="SAM" id="SignalP"/>
    </source>
</evidence>
<dbReference type="Gene3D" id="2.70.98.70">
    <property type="match status" value="1"/>
</dbReference>
<evidence type="ECO:0000256" key="4">
    <source>
        <dbReference type="ARBA" id="ARBA00023239"/>
    </source>
</evidence>
<keyword evidence="2 5" id="KW-0732">Signal</keyword>
<gene>
    <name evidence="8" type="ORF">LG219_04715</name>
</gene>
<dbReference type="Gene3D" id="2.60.40.10">
    <property type="entry name" value="Immunoglobulins"/>
    <property type="match status" value="1"/>
</dbReference>
<keyword evidence="3" id="KW-0574">Periplasm</keyword>
<evidence type="ECO:0000259" key="6">
    <source>
        <dbReference type="Pfam" id="PF07940"/>
    </source>
</evidence>
<dbReference type="Pfam" id="PF07940">
    <property type="entry name" value="Hepar_II_III_C"/>
    <property type="match status" value="1"/>
</dbReference>
<feature type="domain" description="Heparinase II/III-like C-terminal" evidence="6">
    <location>
        <begin position="478"/>
        <end position="648"/>
    </location>
</feature>
<sequence>MKNIIALFFVFILPASFADWIETTDPLVVTAFPVHQAEIKQNPPQFRWPQPARIPTGYEVQLLSGRGINYSFNVMRNWLLPSQLFPADTYSWRVRTKDAGAVWSDWRQFTLAANADVFLVPENALLLSRLKAKSRPKSLPIHSAGVDDWRLKINTERTNSVSSLKNNVDLQIQSPILKDTDIPLIASSVDSSAWAASQANIRNRAEAESRQLRNSALLWQITRNPNYFSEAIRRGNALVALDLKGSTSYKNQDQATRAIAWALVQSIDLLASDLPAVTRIAWLNNAKARTWEIYRDLANYNWRLDQTPFDSHGSTNLGYVAAISTLLVGDAPEADIWFRDTFHAYAQYINPFGGEEGGFANGSAYAEYSADFYLQLWDPIAIASGISFYDKPWSKGMLSYFAYFLPPGSPSHVFGDGAETKPYFPLMKAYASRFNTPLAAWYYRNLIGDESASTLLSAPLPLPIESAATALPSINSYYFPTIGWAAMHSELADRNRTSLYFKSSPYGSFNHSHGDQNTFTLVDQGRPILVDSGIYDWYGSAHWHQWYRHTKAHNGITFDGGQGQITHDTNASTLAKGQITQYQFADKIDMVEGDAMQAYGGQLSQALRRIWYLRDQNLIVVWDKLKSPVARQFEWNLHANEAFDLSLPKQYVLPNQGKPICINTVWPELTNAVQTSGYDVPPEMKSIPPVWHLRVSSSLMLEQQFVHIINLNCLIKPSYSFDFDQSKLILDSKEINF</sequence>
<protein>
    <submittedName>
        <fullName evidence="8">Heparinase II/III family protein</fullName>
    </submittedName>
</protein>
<dbReference type="RefSeq" id="WP_226763386.1">
    <property type="nucleotide sequence ID" value="NZ_JAJAWG010000002.1"/>
</dbReference>
<dbReference type="Proteomes" id="UP001198034">
    <property type="component" value="Unassembled WGS sequence"/>
</dbReference>
<evidence type="ECO:0000256" key="2">
    <source>
        <dbReference type="ARBA" id="ARBA00022729"/>
    </source>
</evidence>
<dbReference type="InterPro" id="IPR008929">
    <property type="entry name" value="Chondroitin_lyas"/>
</dbReference>
<organism evidence="8 9">
    <name type="scientific">Deefgea salmonis</name>
    <dbReference type="NCBI Taxonomy" id="2875502"/>
    <lineage>
        <taxon>Bacteria</taxon>
        <taxon>Pseudomonadati</taxon>
        <taxon>Pseudomonadota</taxon>
        <taxon>Betaproteobacteria</taxon>
        <taxon>Neisseriales</taxon>
        <taxon>Chitinibacteraceae</taxon>
        <taxon>Deefgea</taxon>
    </lineage>
</organism>
<feature type="domain" description="Heparinase II N-terminal" evidence="7">
    <location>
        <begin position="30"/>
        <end position="448"/>
    </location>
</feature>
<dbReference type="Gene3D" id="1.50.10.100">
    <property type="entry name" value="Chondroitin AC/alginate lyase"/>
    <property type="match status" value="1"/>
</dbReference>
<dbReference type="PANTHER" id="PTHR39210">
    <property type="entry name" value="HEPARIN-SULFATE LYASE"/>
    <property type="match status" value="1"/>
</dbReference>